<evidence type="ECO:0000256" key="16">
    <source>
        <dbReference type="ARBA" id="ARBA00022753"/>
    </source>
</evidence>
<dbReference type="GO" id="GO:0032585">
    <property type="term" value="C:multivesicular body membrane"/>
    <property type="evidence" value="ECO:0007669"/>
    <property type="project" value="UniProtKB-SubCell"/>
</dbReference>
<feature type="disulfide bond" evidence="26">
    <location>
        <begin position="1017"/>
        <end position="1032"/>
    </location>
</feature>
<evidence type="ECO:0000256" key="14">
    <source>
        <dbReference type="ARBA" id="ARBA00022729"/>
    </source>
</evidence>
<feature type="disulfide bond" evidence="26">
    <location>
        <begin position="1157"/>
        <end position="1169"/>
    </location>
</feature>
<dbReference type="InterPro" id="IPR050310">
    <property type="entry name" value="VPS10-sortilin"/>
</dbReference>
<evidence type="ECO:0000256" key="15">
    <source>
        <dbReference type="ARBA" id="ARBA00022737"/>
    </source>
</evidence>
<dbReference type="VEuPathDB" id="VectorBase:PHUM299620"/>
<dbReference type="GO" id="GO:0005794">
    <property type="term" value="C:Golgi apparatus"/>
    <property type="evidence" value="ECO:0007669"/>
    <property type="project" value="UniProtKB-SubCell"/>
</dbReference>
<dbReference type="GeneID" id="8229798"/>
<dbReference type="Gene3D" id="2.60.40.10">
    <property type="entry name" value="Immunoglobulins"/>
    <property type="match status" value="3"/>
</dbReference>
<feature type="disulfide bond" evidence="26">
    <location>
        <begin position="1270"/>
        <end position="1288"/>
    </location>
</feature>
<evidence type="ECO:0000256" key="27">
    <source>
        <dbReference type="PROSITE-ProRule" id="PRU00461"/>
    </source>
</evidence>
<feature type="disulfide bond" evidence="26">
    <location>
        <begin position="1083"/>
        <end position="1101"/>
    </location>
</feature>
<dbReference type="SMART" id="SM00060">
    <property type="entry name" value="FN3"/>
    <property type="match status" value="5"/>
</dbReference>
<evidence type="ECO:0000256" key="17">
    <source>
        <dbReference type="ARBA" id="ARBA00022824"/>
    </source>
</evidence>
<evidence type="ECO:0000256" key="8">
    <source>
        <dbReference type="ARBA" id="ARBA00007041"/>
    </source>
</evidence>
<name>E0VM20_PEDHC</name>
<feature type="disulfide bond" evidence="26">
    <location>
        <begin position="1076"/>
        <end position="1088"/>
    </location>
</feature>
<dbReference type="Pfam" id="PF15902">
    <property type="entry name" value="Sortilin-Vps10"/>
    <property type="match status" value="1"/>
</dbReference>
<dbReference type="GO" id="GO:0005789">
    <property type="term" value="C:endoplasmic reticulum membrane"/>
    <property type="evidence" value="ECO:0007669"/>
    <property type="project" value="UniProtKB-SubCell"/>
</dbReference>
<feature type="disulfide bond" evidence="26">
    <location>
        <begin position="1005"/>
        <end position="1023"/>
    </location>
</feature>
<dbReference type="eggNOG" id="KOG3511">
    <property type="taxonomic scope" value="Eukaryota"/>
</dbReference>
<gene>
    <name evidence="30" type="primary">8229798</name>
    <name evidence="29" type="ORF">Phum_PHUM299620</name>
</gene>
<reference evidence="30" key="3">
    <citation type="submission" date="2020-05" db="UniProtKB">
        <authorList>
            <consortium name="EnsemblMetazoa"/>
        </authorList>
    </citation>
    <scope>IDENTIFICATION</scope>
    <source>
        <strain evidence="30">USDA</strain>
    </source>
</reference>
<dbReference type="InParanoid" id="E0VM20"/>
<dbReference type="Gene3D" id="2.120.10.30">
    <property type="entry name" value="TolB, C-terminal domain"/>
    <property type="match status" value="1"/>
</dbReference>
<feature type="disulfide bond" evidence="26">
    <location>
        <begin position="1137"/>
        <end position="1152"/>
    </location>
</feature>
<dbReference type="Pfam" id="PF00058">
    <property type="entry name" value="Ldl_recept_b"/>
    <property type="match status" value="2"/>
</dbReference>
<keyword evidence="20 26" id="KW-1015">Disulfide bond</keyword>
<dbReference type="SUPFAM" id="SSF63825">
    <property type="entry name" value="YWTD domain"/>
    <property type="match status" value="1"/>
</dbReference>
<evidence type="ECO:0000256" key="11">
    <source>
        <dbReference type="ARBA" id="ARBA00022475"/>
    </source>
</evidence>
<dbReference type="Gene3D" id="3.30.60.270">
    <property type="match status" value="1"/>
</dbReference>
<dbReference type="SMART" id="SM00135">
    <property type="entry name" value="LY"/>
    <property type="match status" value="5"/>
</dbReference>
<dbReference type="InterPro" id="IPR031777">
    <property type="entry name" value="Sortilin_C"/>
</dbReference>
<dbReference type="SMART" id="SM00192">
    <property type="entry name" value="LDLa"/>
    <property type="match status" value="9"/>
</dbReference>
<evidence type="ECO:0000313" key="29">
    <source>
        <dbReference type="EMBL" id="EEB14426.1"/>
    </source>
</evidence>
<comment type="caution">
    <text evidence="26">Lacks conserved residue(s) required for the propagation of feature annotation.</text>
</comment>
<dbReference type="EnsemblMetazoa" id="PHUM299620-RA">
    <property type="protein sequence ID" value="PHUM299620-PA"/>
    <property type="gene ID" value="PHUM299620"/>
</dbReference>
<feature type="disulfide bond" evidence="26">
    <location>
        <begin position="1044"/>
        <end position="1062"/>
    </location>
</feature>
<feature type="disulfide bond" evidence="26">
    <location>
        <begin position="1352"/>
        <end position="1364"/>
    </location>
</feature>
<dbReference type="InterPro" id="IPR003961">
    <property type="entry name" value="FN3_dom"/>
</dbReference>
<dbReference type="GO" id="GO:0006897">
    <property type="term" value="P:endocytosis"/>
    <property type="evidence" value="ECO:0007669"/>
    <property type="project" value="UniProtKB-KW"/>
</dbReference>
<feature type="disulfide bond" evidence="26">
    <location>
        <begin position="1164"/>
        <end position="1182"/>
    </location>
</feature>
<dbReference type="OMA" id="LCPDGME"/>
<dbReference type="GO" id="GO:0006892">
    <property type="term" value="P:post-Golgi vesicle-mediated transport"/>
    <property type="evidence" value="ECO:0007669"/>
    <property type="project" value="TreeGrafter"/>
</dbReference>
<dbReference type="InterPro" id="IPR036055">
    <property type="entry name" value="LDL_receptor-like_sf"/>
</dbReference>
<evidence type="ECO:0000256" key="4">
    <source>
        <dbReference type="ARBA" id="ARBA00004251"/>
    </source>
</evidence>
<dbReference type="PROSITE" id="PS01209">
    <property type="entry name" value="LDLRA_1"/>
    <property type="match status" value="4"/>
</dbReference>
<keyword evidence="11" id="KW-1003">Cell membrane</keyword>
<feature type="disulfide bond" evidence="26">
    <location>
        <begin position="1176"/>
        <end position="1191"/>
    </location>
</feature>
<evidence type="ECO:0000256" key="22">
    <source>
        <dbReference type="ARBA" id="ARBA00023180"/>
    </source>
</evidence>
<organism>
    <name type="scientific">Pediculus humanus subsp. corporis</name>
    <name type="common">Body louse</name>
    <dbReference type="NCBI Taxonomy" id="121224"/>
    <lineage>
        <taxon>Eukaryota</taxon>
        <taxon>Metazoa</taxon>
        <taxon>Ecdysozoa</taxon>
        <taxon>Arthropoda</taxon>
        <taxon>Hexapoda</taxon>
        <taxon>Insecta</taxon>
        <taxon>Pterygota</taxon>
        <taxon>Neoptera</taxon>
        <taxon>Paraneoptera</taxon>
        <taxon>Psocodea</taxon>
        <taxon>Troctomorpha</taxon>
        <taxon>Phthiraptera</taxon>
        <taxon>Anoplura</taxon>
        <taxon>Pediculidae</taxon>
        <taxon>Pediculus</taxon>
    </lineage>
</organism>
<dbReference type="GO" id="GO:0005886">
    <property type="term" value="C:plasma membrane"/>
    <property type="evidence" value="ECO:0007669"/>
    <property type="project" value="UniProtKB-SubCell"/>
</dbReference>
<protein>
    <recommendedName>
        <fullName evidence="9">Sortilin-related receptor</fullName>
    </recommendedName>
    <alternativeName>
        <fullName evidence="24">Low-density lipoprotein receptor relative with 11 ligand-binding repeats</fullName>
    </alternativeName>
    <alternativeName>
        <fullName evidence="25">Sorting protein-related receptor containing LDLR class A repeats</fullName>
    </alternativeName>
</protein>
<dbReference type="SUPFAM" id="SSF110296">
    <property type="entry name" value="Oligoxyloglucan reducing end-specific cellobiohydrolase"/>
    <property type="match status" value="1"/>
</dbReference>
<evidence type="ECO:0000256" key="13">
    <source>
        <dbReference type="ARBA" id="ARBA00022583"/>
    </source>
</evidence>
<dbReference type="PROSITE" id="PS50068">
    <property type="entry name" value="LDLRA_2"/>
    <property type="match status" value="9"/>
</dbReference>
<dbReference type="SUPFAM" id="SSF57424">
    <property type="entry name" value="LDL receptor-like module"/>
    <property type="match status" value="9"/>
</dbReference>
<dbReference type="RefSeq" id="XP_002427164.1">
    <property type="nucleotide sequence ID" value="XM_002427119.1"/>
</dbReference>
<reference evidence="29" key="2">
    <citation type="submission" date="2007-04" db="EMBL/GenBank/DDBJ databases">
        <title>The genome of the human body louse.</title>
        <authorList>
            <consortium name="The Human Body Louse Genome Consortium"/>
            <person name="Kirkness E."/>
            <person name="Walenz B."/>
            <person name="Hass B."/>
            <person name="Bruggner R."/>
            <person name="Strausberg R."/>
        </authorList>
    </citation>
    <scope>NUCLEOTIDE SEQUENCE</scope>
    <source>
        <strain evidence="29">USDA</strain>
    </source>
</reference>
<evidence type="ECO:0000256" key="7">
    <source>
        <dbReference type="ARBA" id="ARBA00004545"/>
    </source>
</evidence>
<keyword evidence="16" id="KW-0967">Endosome</keyword>
<dbReference type="HOGENOM" id="CLU_001389_0_0_1"/>
<feature type="disulfide bond" evidence="26">
    <location>
        <begin position="1323"/>
        <end position="1338"/>
    </location>
</feature>
<dbReference type="KEGG" id="phu:Phum_PHUM299620"/>
<dbReference type="PROSITE" id="PS51120">
    <property type="entry name" value="LDLRB"/>
    <property type="match status" value="2"/>
</dbReference>
<dbReference type="InterPro" id="IPR031778">
    <property type="entry name" value="Sortilin_N"/>
</dbReference>
<keyword evidence="31" id="KW-1185">Reference proteome</keyword>
<accession>E0VM20</accession>
<dbReference type="InterPro" id="IPR057841">
    <property type="entry name" value="FN3_SORL1"/>
</dbReference>
<evidence type="ECO:0000256" key="25">
    <source>
        <dbReference type="ARBA" id="ARBA00032450"/>
    </source>
</evidence>
<feature type="disulfide bond" evidence="26">
    <location>
        <begin position="1037"/>
        <end position="1049"/>
    </location>
</feature>
<dbReference type="EMBL" id="AAZO01003473">
    <property type="status" value="NOT_ANNOTATED_CDS"/>
    <property type="molecule type" value="Genomic_DNA"/>
</dbReference>
<reference evidence="29" key="1">
    <citation type="submission" date="2007-04" db="EMBL/GenBank/DDBJ databases">
        <title>Annotation of Pediculus humanus corporis strain USDA.</title>
        <authorList>
            <person name="Kirkness E."/>
            <person name="Hannick L."/>
            <person name="Hass B."/>
            <person name="Bruggner R."/>
            <person name="Lawson D."/>
            <person name="Bidwell S."/>
            <person name="Joardar V."/>
            <person name="Caler E."/>
            <person name="Walenz B."/>
            <person name="Inman J."/>
            <person name="Schobel S."/>
            <person name="Galinsky K."/>
            <person name="Amedeo P."/>
            <person name="Strausberg R."/>
        </authorList>
    </citation>
    <scope>NUCLEOTIDE SEQUENCE</scope>
    <source>
        <strain evidence="29">USDA</strain>
    </source>
</reference>
<feature type="disulfide bond" evidence="26">
    <location>
        <begin position="1095"/>
        <end position="1110"/>
    </location>
</feature>
<evidence type="ECO:0000256" key="6">
    <source>
        <dbReference type="ARBA" id="ARBA00004480"/>
    </source>
</evidence>
<comment type="subcellular location">
    <subcellularLocation>
        <location evidence="4">Cell membrane</location>
        <topology evidence="4">Single-pass type I membrane protein</topology>
    </subcellularLocation>
    <subcellularLocation>
        <location evidence="3">Cytoplasmic vesicle</location>
        <location evidence="3">Secretory vesicle membrane</location>
        <topology evidence="3">Single-pass type I membrane protein</topology>
    </subcellularLocation>
    <subcellularLocation>
        <location evidence="2">Early endosome membrane</location>
        <topology evidence="2">Single-pass type I membrane protein</topology>
    </subcellularLocation>
    <subcellularLocation>
        <location evidence="1">Endoplasmic reticulum membrane</location>
        <topology evidence="1">Single-pass type I membrane protein</topology>
    </subcellularLocation>
    <subcellularLocation>
        <location evidence="7">Endosome</location>
        <location evidence="7">Multivesicular body membrane</location>
        <topology evidence="7">Single-pass type I membrane protein</topology>
    </subcellularLocation>
    <subcellularLocation>
        <location evidence="5">Golgi apparatus</location>
        <location evidence="5">trans-Golgi network membrane</location>
        <topology evidence="5">Single-pass type I membrane protein</topology>
    </subcellularLocation>
    <subcellularLocation>
        <location evidence="6">Recycling endosome membrane</location>
        <topology evidence="6">Single-pass type I membrane protein</topology>
    </subcellularLocation>
</comment>
<dbReference type="Pfam" id="PF15901">
    <property type="entry name" value="Sortilin_C"/>
    <property type="match status" value="1"/>
</dbReference>
<feature type="repeat" description="LDL-receptor class B" evidence="27">
    <location>
        <begin position="803"/>
        <end position="848"/>
    </location>
</feature>
<evidence type="ECO:0000256" key="10">
    <source>
        <dbReference type="ARBA" id="ARBA00022448"/>
    </source>
</evidence>
<dbReference type="Pfam" id="PF00057">
    <property type="entry name" value="Ldl_recept_a"/>
    <property type="match status" value="9"/>
</dbReference>
<dbReference type="SUPFAM" id="SSF49265">
    <property type="entry name" value="Fibronectin type III"/>
    <property type="match status" value="2"/>
</dbReference>
<feature type="domain" description="Fibronectin type-III" evidence="28">
    <location>
        <begin position="1495"/>
        <end position="1586"/>
    </location>
</feature>
<dbReference type="GO" id="GO:0055038">
    <property type="term" value="C:recycling endosome membrane"/>
    <property type="evidence" value="ECO:0007669"/>
    <property type="project" value="UniProtKB-SubCell"/>
</dbReference>
<evidence type="ECO:0000256" key="9">
    <source>
        <dbReference type="ARBA" id="ARBA00013467"/>
    </source>
</evidence>
<keyword evidence="18" id="KW-0333">Golgi apparatus</keyword>
<sequence>MVRWVGVGSDVIICLAKSPRSNIPSALYISYDYGDTFENKTDQFYINDGKKIYASLDKFYNHPTYINHIVFADIVNRVIFTTTDSGKTIKKVNLPFSPTDISFQEDEPYTILAHDKTKITRELWLTKDFGQSWDPIQQSVKTFYWSGSSTPSSLPQTPNIIPMKGYTYNNDTSLLLFIERIEPSQKSTVLSSPFGNNIKVWMSDVEDFKLIGDFMFVIKAAGQNNLDLYVSFKRGKFVKAIFPSELNRLGYHFLDVSEGQIFVAVSHTETVSNLYSSQAMDGNHIYFALSLERILCFLPNSTWKGSWLSGVTEESFADFHKVEGLRGIYIASQVQPTADSNNITPEHLLTLITFDRGGEWRPLTPPSVDDDGYPIKCDANDGCSLHLSQKFNQLYPAIRSVPILSSKSAPGIIMATGTIGKSLKGHPKVFLSRDGGLTWRQILKDYYFFNFGDHGGVLVAVKFYRSNVETRELLYSTDEGEKFSSHEFHSESLRMYGLMTEPGGNTTVFTMFGSPVGVHQWLIIKVDLRNVFSYNCTENDYKFWSPSSKSGPKMPCILGRKETYERRIAHSNCYNGKNYNRPIKTEICECDFEDFECDYGFLRSMTLQHCIRNKTFENNPYEIPSFCRPGEFYNRTKGYKKIPGDVCIEGLERNYLPDMLPCPLKEKREFLLVAQRDQISRIDLKDFSVEKLPVLNLKNVVAIEFDMRNNCVYWADIVSDVVGRQCFNNGSSSPEILIQSQSSSIEGMALDWVSNNLYFVDGMKAEIEVIRTDISHQGRMRKTILGKKHLKKPRGIAVHPTAGFLFWTDWELEEPSVSRAYLNGSNIKVLFTKPVVMWPNGITIDHIAERIYWVDARLDYIASSDLNGKRFKKIVANDERANHPFGVAVFKDYVYWDDWKQINIFMADKDHGVGIEPLLKNISALMDLKVFAHGFQEGTNPCGDPALNKCSHLCFGGPGNTYSCMCPQNMVLFDNNCYCIGKKQPDENGACPAVEHTCSPNYFKCADEKCIPKSWVCDKEKDCKNGLDEINCPVNSCPSNMFACPSGQCINLSWRCDFDVDCSDGADEKNCTYPECSDEEFRCKNGRCIEARYKCDSENDCKDNSDEENCPVPAKNTTCKPDEFKCETSCIPNSWRCDGDKDCVNNEDETNCTMGACDSWQFQCKNKKCIFQIWVCDNEDDCGDNSDELDCKLEKENTKHNQSQNSCNAWTFKCDSGICIPLWWKCDQINDCKDMSDEIGCDSAVSNSKPTVPNIPHPKTPTCKEHQFRCFTGECIENSWVCDGMNDCDAGEDELNCQKDEKCESNQFLCRTDGSCIFLKQVCNGKVDCPDGSDEKDCETEKILPNPATPSCQPGFFPCDGSRCIPLAYVCDGDQICYDGTDETNCENFKRVYQVLEMGVDHKSINSTSFLLYWWISLPENIKFQFLPSISENIDNKLKEWKNMSWIEDSEYRFVNLKPYTTYTMTVYVRLANETEAFPTAERVVSTTLAGVPSPPREVKVKQISYMSAEISWLPPKIPNGPINEYTVRMTPPVPAISKSVIGSTTKLVIKFEFVQNQEYSFWVTAKNNDFESNVSNHAVLKFDSLAFMEPVKNLAVYGITENTVTLSWDPLTNVDGYCIQPLIPFDLSYPKLPMINTTSGVSSITINNLAPNVAFKFEVSAFRKNFIGPASSVEAQTRGISLPAITGLTGKIVPSEGTAVHLSWDSPQHPFKVKWSYGIYKAVRMEELFKETPIVVSNLFATVSNLEACESYLFNVGLVKPLGVGPLSPPLLITTSFNKNAPPKKLSVKPHPKDENSMIIQWESSCKVVMEPIGYEIVVTEINLNKSSSVTLLPKNDTKFEHTFNTHFGGRYSIVVSTTADKSIPSLPVYYDAPEILPPHQVQVLINGSSFYVLWRQKELPESLESSSYKYRVYVSKGKKKKTYLLE</sequence>
<feature type="domain" description="Fibronectin type-III" evidence="28">
    <location>
        <begin position="1591"/>
        <end position="1685"/>
    </location>
</feature>
<evidence type="ECO:0000256" key="12">
    <source>
        <dbReference type="ARBA" id="ARBA00022536"/>
    </source>
</evidence>
<feature type="disulfide bond" evidence="26">
    <location>
        <begin position="1226"/>
        <end position="1241"/>
    </location>
</feature>
<dbReference type="InterPro" id="IPR000033">
    <property type="entry name" value="LDLR_classB_rpt"/>
</dbReference>
<keyword evidence="12" id="KW-0245">EGF-like domain</keyword>
<evidence type="ECO:0000259" key="28">
    <source>
        <dbReference type="PROSITE" id="PS50853"/>
    </source>
</evidence>
<dbReference type="eggNOG" id="KOG1215">
    <property type="taxonomic scope" value="Eukaryota"/>
</dbReference>
<dbReference type="EMBL" id="DS235286">
    <property type="protein sequence ID" value="EEB14426.1"/>
    <property type="molecule type" value="Genomic_DNA"/>
</dbReference>
<evidence type="ECO:0000256" key="26">
    <source>
        <dbReference type="PROSITE-ProRule" id="PRU00124"/>
    </source>
</evidence>
<evidence type="ECO:0000256" key="21">
    <source>
        <dbReference type="ARBA" id="ARBA00023170"/>
    </source>
</evidence>
<dbReference type="InterPro" id="IPR002172">
    <property type="entry name" value="LDrepeatLR_classA_rpt"/>
</dbReference>
<keyword evidence="14" id="KW-0732">Signal</keyword>
<evidence type="ECO:0000256" key="20">
    <source>
        <dbReference type="ARBA" id="ARBA00023157"/>
    </source>
</evidence>
<dbReference type="Gene3D" id="2.10.70.80">
    <property type="match status" value="1"/>
</dbReference>
<evidence type="ECO:0000256" key="2">
    <source>
        <dbReference type="ARBA" id="ARBA00004158"/>
    </source>
</evidence>
<keyword evidence="10" id="KW-0813">Transport</keyword>
<keyword evidence="15" id="KW-0677">Repeat</keyword>
<keyword evidence="19" id="KW-0472">Membrane</keyword>
<dbReference type="Proteomes" id="UP000009046">
    <property type="component" value="Unassembled WGS sequence"/>
</dbReference>
<keyword evidence="17" id="KW-0256">Endoplasmic reticulum</keyword>
<feature type="disulfide bond" evidence="26">
    <location>
        <begin position="1371"/>
        <end position="1386"/>
    </location>
</feature>
<dbReference type="Gene3D" id="4.10.400.10">
    <property type="entry name" value="Low-density Lipoprotein Receptor"/>
    <property type="match status" value="9"/>
</dbReference>
<dbReference type="PANTHER" id="PTHR12106:SF27">
    <property type="entry name" value="SORTILIN-RELATED RECEPTOR"/>
    <property type="match status" value="1"/>
</dbReference>
<feature type="disulfide bond" evidence="26">
    <location>
        <begin position="998"/>
        <end position="1010"/>
    </location>
</feature>
<dbReference type="STRING" id="121224.E0VM20"/>
<dbReference type="CTD" id="8229798"/>
<feature type="disulfide bond" evidence="26">
    <location>
        <begin position="1359"/>
        <end position="1377"/>
    </location>
</feature>
<feature type="disulfide bond" evidence="26">
    <location>
        <begin position="1207"/>
        <end position="1219"/>
    </location>
</feature>
<feature type="disulfide bond" evidence="26">
    <location>
        <begin position="1056"/>
        <end position="1071"/>
    </location>
</feature>
<dbReference type="Pfam" id="PF25814">
    <property type="entry name" value="fn3_SORL1"/>
    <property type="match status" value="1"/>
</dbReference>
<dbReference type="InterPro" id="IPR036116">
    <property type="entry name" value="FN3_sf"/>
</dbReference>
<evidence type="ECO:0000313" key="30">
    <source>
        <dbReference type="EnsemblMetazoa" id="PHUM299620-PA"/>
    </source>
</evidence>
<dbReference type="PANTHER" id="PTHR12106">
    <property type="entry name" value="SORTILIN RELATED"/>
    <property type="match status" value="1"/>
</dbReference>
<dbReference type="InterPro" id="IPR006581">
    <property type="entry name" value="VPS10"/>
</dbReference>
<dbReference type="PROSITE" id="PS50853">
    <property type="entry name" value="FN3"/>
    <property type="match status" value="2"/>
</dbReference>
<comment type="similarity">
    <text evidence="8">Belongs to the VPS10-related sortilin family. SORL1 subfamily.</text>
</comment>
<evidence type="ECO:0000313" key="31">
    <source>
        <dbReference type="Proteomes" id="UP000009046"/>
    </source>
</evidence>
<keyword evidence="21" id="KW-0675">Receptor</keyword>
<dbReference type="SMART" id="SM00602">
    <property type="entry name" value="VPS10"/>
    <property type="match status" value="1"/>
</dbReference>
<dbReference type="FunFam" id="3.30.60.270:FF:000002">
    <property type="entry name" value="Sortilin-related receptor isoform A"/>
    <property type="match status" value="1"/>
</dbReference>
<keyword evidence="23" id="KW-0968">Cytoplasmic vesicle</keyword>
<dbReference type="FunFam" id="2.120.10.30:FF:000241">
    <property type="entry name" value="Low-density lipoprotein receptor-related protein 6"/>
    <property type="match status" value="1"/>
</dbReference>
<dbReference type="FunFam" id="4.10.400.10:FF:000034">
    <property type="entry name" value="Low-density lipoprotein receptor-related protein 2"/>
    <property type="match status" value="2"/>
</dbReference>
<feature type="disulfide bond" evidence="26">
    <location>
        <begin position="1263"/>
        <end position="1275"/>
    </location>
</feature>
<dbReference type="CDD" id="cd00063">
    <property type="entry name" value="FN3"/>
    <property type="match status" value="3"/>
</dbReference>
<evidence type="ECO:0000256" key="5">
    <source>
        <dbReference type="ARBA" id="ARBA00004393"/>
    </source>
</evidence>
<feature type="repeat" description="LDL-receptor class B" evidence="27">
    <location>
        <begin position="849"/>
        <end position="893"/>
    </location>
</feature>
<dbReference type="CDD" id="cd00112">
    <property type="entry name" value="LDLa"/>
    <property type="match status" value="9"/>
</dbReference>
<evidence type="ECO:0000256" key="23">
    <source>
        <dbReference type="ARBA" id="ARBA00023329"/>
    </source>
</evidence>
<evidence type="ECO:0000256" key="24">
    <source>
        <dbReference type="ARBA" id="ARBA00029896"/>
    </source>
</evidence>
<keyword evidence="22" id="KW-0325">Glycoprotein</keyword>
<dbReference type="Pfam" id="PF00041">
    <property type="entry name" value="fn3"/>
    <property type="match status" value="2"/>
</dbReference>
<dbReference type="InterPro" id="IPR015943">
    <property type="entry name" value="WD40/YVTN_repeat-like_dom_sf"/>
</dbReference>
<dbReference type="InterPro" id="IPR013783">
    <property type="entry name" value="Ig-like_fold"/>
</dbReference>
<evidence type="ECO:0000256" key="3">
    <source>
        <dbReference type="ARBA" id="ARBA00004212"/>
    </source>
</evidence>
<dbReference type="InterPro" id="IPR023415">
    <property type="entry name" value="LDLR_class-A_CS"/>
</dbReference>
<evidence type="ECO:0000256" key="18">
    <source>
        <dbReference type="ARBA" id="ARBA00023034"/>
    </source>
</evidence>
<dbReference type="GO" id="GO:0031901">
    <property type="term" value="C:early endosome membrane"/>
    <property type="evidence" value="ECO:0007669"/>
    <property type="project" value="UniProtKB-SubCell"/>
</dbReference>
<dbReference type="OrthoDB" id="443634at2759"/>
<evidence type="ECO:0000256" key="19">
    <source>
        <dbReference type="ARBA" id="ARBA00023136"/>
    </source>
</evidence>
<dbReference type="GO" id="GO:0030658">
    <property type="term" value="C:transport vesicle membrane"/>
    <property type="evidence" value="ECO:0007669"/>
    <property type="project" value="UniProtKB-SubCell"/>
</dbReference>
<feature type="disulfide bond" evidence="26">
    <location>
        <begin position="1214"/>
        <end position="1232"/>
    </location>
</feature>
<keyword evidence="13" id="KW-0254">Endocytosis</keyword>
<proteinExistence type="inferred from homology"/>
<feature type="disulfide bond" evidence="26">
    <location>
        <begin position="1282"/>
        <end position="1297"/>
    </location>
</feature>
<dbReference type="InterPro" id="IPR011042">
    <property type="entry name" value="6-blade_b-propeller_TolB-like"/>
</dbReference>
<dbReference type="PRINTS" id="PR00261">
    <property type="entry name" value="LDLRECEPTOR"/>
</dbReference>
<evidence type="ECO:0000256" key="1">
    <source>
        <dbReference type="ARBA" id="ARBA00004115"/>
    </source>
</evidence>
<dbReference type="Gene3D" id="2.130.10.10">
    <property type="entry name" value="YVTN repeat-like/Quinoprotein amine dehydrogenase"/>
    <property type="match status" value="1"/>
</dbReference>